<evidence type="ECO:0000313" key="1">
    <source>
        <dbReference type="EMBL" id="KAI9550171.1"/>
    </source>
</evidence>
<sequence>MDLVNSAGQNKWVIGSSEKTNGASGAFVSNDPSTQSITSPQTINSVIYLYKDVLVPENATSIAVSFKFKNPTATNTPPRVFFVKTSDFPGTPQTNLKYSDYSTLTKVLANESNWVQYTNSDPLVNDRVATFTSRTLVPGRKLQDYF</sequence>
<reference evidence="1" key="1">
    <citation type="submission" date="2022-05" db="EMBL/GenBank/DDBJ databases">
        <title>A multi-omics perspective on studying reproductive biology in Daphnia sinensis.</title>
        <authorList>
            <person name="Jia J."/>
        </authorList>
    </citation>
    <scope>NUCLEOTIDE SEQUENCE</scope>
    <source>
        <strain evidence="1">WSL</strain>
    </source>
</reference>
<organism evidence="1 2">
    <name type="scientific">Daphnia sinensis</name>
    <dbReference type="NCBI Taxonomy" id="1820382"/>
    <lineage>
        <taxon>Eukaryota</taxon>
        <taxon>Metazoa</taxon>
        <taxon>Ecdysozoa</taxon>
        <taxon>Arthropoda</taxon>
        <taxon>Crustacea</taxon>
        <taxon>Branchiopoda</taxon>
        <taxon>Diplostraca</taxon>
        <taxon>Cladocera</taxon>
        <taxon>Anomopoda</taxon>
        <taxon>Daphniidae</taxon>
        <taxon>Daphnia</taxon>
        <taxon>Daphnia similis group</taxon>
    </lineage>
</organism>
<name>A0AAD5PKA8_9CRUS</name>
<accession>A0AAD5PKA8</accession>
<evidence type="ECO:0000313" key="2">
    <source>
        <dbReference type="Proteomes" id="UP000820818"/>
    </source>
</evidence>
<dbReference type="Proteomes" id="UP000820818">
    <property type="component" value="Unassembled WGS sequence"/>
</dbReference>
<dbReference type="EMBL" id="WJBH02000178">
    <property type="protein sequence ID" value="KAI9550171.1"/>
    <property type="molecule type" value="Genomic_DNA"/>
</dbReference>
<proteinExistence type="predicted"/>
<keyword evidence="2" id="KW-1185">Reference proteome</keyword>
<comment type="caution">
    <text evidence="1">The sequence shown here is derived from an EMBL/GenBank/DDBJ whole genome shotgun (WGS) entry which is preliminary data.</text>
</comment>
<protein>
    <submittedName>
        <fullName evidence="1">Uncharacterized protein</fullName>
    </submittedName>
</protein>
<dbReference type="AlphaFoldDB" id="A0AAD5PKA8"/>
<gene>
    <name evidence="1" type="ORF">GHT06_003543</name>
</gene>